<name>A0A6N9UA71_STRHA</name>
<evidence type="ECO:0000313" key="1">
    <source>
        <dbReference type="EMBL" id="NEA18973.1"/>
    </source>
</evidence>
<comment type="caution">
    <text evidence="1">The sequence shown here is derived from an EMBL/GenBank/DDBJ whole genome shotgun (WGS) entry which is preliminary data.</text>
</comment>
<dbReference type="RefSeq" id="WP_164348152.1">
    <property type="nucleotide sequence ID" value="NZ_JAAGLQ010000569.1"/>
</dbReference>
<protein>
    <submittedName>
        <fullName evidence="1">Uncharacterized protein</fullName>
    </submittedName>
</protein>
<organism evidence="1 2">
    <name type="scientific">Streptomyces halstedii</name>
    <dbReference type="NCBI Taxonomy" id="1944"/>
    <lineage>
        <taxon>Bacteria</taxon>
        <taxon>Bacillati</taxon>
        <taxon>Actinomycetota</taxon>
        <taxon>Actinomycetes</taxon>
        <taxon>Kitasatosporales</taxon>
        <taxon>Streptomycetaceae</taxon>
        <taxon>Streptomyces</taxon>
    </lineage>
</organism>
<dbReference type="AlphaFoldDB" id="A0A6N9UA71"/>
<sequence length="125" mass="13936">MSESRYACRRCGTWKCSACDGQRANTDVRYVNYPCTRCRGLTGTLIPTMHTIKMWGTHNDGPLPKAYPYGERPPAEEWALGFGNRDAPQPHYRGVPVPADNQLNLESFGRGVDAALERYGIECAP</sequence>
<proteinExistence type="predicted"/>
<gene>
    <name evidence="1" type="ORF">G3I29_26440</name>
</gene>
<reference evidence="1 2" key="1">
    <citation type="submission" date="2020-01" db="EMBL/GenBank/DDBJ databases">
        <title>Insect and environment-associated Actinomycetes.</title>
        <authorList>
            <person name="Currrie C."/>
            <person name="Chevrette M."/>
            <person name="Carlson C."/>
            <person name="Stubbendieck R."/>
            <person name="Wendt-Pienkowski E."/>
        </authorList>
    </citation>
    <scope>NUCLEOTIDE SEQUENCE [LARGE SCALE GENOMIC DNA]</scope>
    <source>
        <strain evidence="1 2">SID11342</strain>
    </source>
</reference>
<accession>A0A6N9UA71</accession>
<dbReference type="Proteomes" id="UP000471293">
    <property type="component" value="Unassembled WGS sequence"/>
</dbReference>
<dbReference type="EMBL" id="JAAGLQ010000569">
    <property type="protein sequence ID" value="NEA18973.1"/>
    <property type="molecule type" value="Genomic_DNA"/>
</dbReference>
<evidence type="ECO:0000313" key="2">
    <source>
        <dbReference type="Proteomes" id="UP000471293"/>
    </source>
</evidence>